<protein>
    <submittedName>
        <fullName evidence="7">Protein TonB</fullName>
    </submittedName>
</protein>
<evidence type="ECO:0000256" key="4">
    <source>
        <dbReference type="ARBA" id="ARBA00023136"/>
    </source>
</evidence>
<dbReference type="NCBIfam" id="TIGR01352">
    <property type="entry name" value="tonB_Cterm"/>
    <property type="match status" value="1"/>
</dbReference>
<keyword evidence="3" id="KW-1133">Transmembrane helix</keyword>
<keyword evidence="2" id="KW-0812">Transmembrane</keyword>
<dbReference type="GO" id="GO:0055085">
    <property type="term" value="P:transmembrane transport"/>
    <property type="evidence" value="ECO:0007669"/>
    <property type="project" value="InterPro"/>
</dbReference>
<dbReference type="Pfam" id="PF13103">
    <property type="entry name" value="TonB_2"/>
    <property type="match status" value="1"/>
</dbReference>
<name>A0A328ZHX1_9BURK</name>
<evidence type="ECO:0000256" key="1">
    <source>
        <dbReference type="ARBA" id="ARBA00004167"/>
    </source>
</evidence>
<evidence type="ECO:0000259" key="6">
    <source>
        <dbReference type="PROSITE" id="PS52015"/>
    </source>
</evidence>
<comment type="subcellular location">
    <subcellularLocation>
        <location evidence="1">Membrane</location>
        <topology evidence="1">Single-pass membrane protein</topology>
    </subcellularLocation>
</comment>
<dbReference type="RefSeq" id="WP_111875768.1">
    <property type="nucleotide sequence ID" value="NZ_CBCSGC010000041.1"/>
</dbReference>
<keyword evidence="8" id="KW-1185">Reference proteome</keyword>
<dbReference type="SUPFAM" id="SSF74653">
    <property type="entry name" value="TolA/TonB C-terminal domain"/>
    <property type="match status" value="1"/>
</dbReference>
<dbReference type="Gene3D" id="3.30.1150.10">
    <property type="match status" value="1"/>
</dbReference>
<evidence type="ECO:0000256" key="3">
    <source>
        <dbReference type="ARBA" id="ARBA00022989"/>
    </source>
</evidence>
<dbReference type="AlphaFoldDB" id="A0A328ZHX1"/>
<gene>
    <name evidence="7" type="ORF">AX018_1003102</name>
</gene>
<evidence type="ECO:0000313" key="7">
    <source>
        <dbReference type="EMBL" id="RAR85870.1"/>
    </source>
</evidence>
<comment type="caution">
    <text evidence="7">The sequence shown here is derived from an EMBL/GenBank/DDBJ whole genome shotgun (WGS) entry which is preliminary data.</text>
</comment>
<dbReference type="Proteomes" id="UP000248856">
    <property type="component" value="Unassembled WGS sequence"/>
</dbReference>
<evidence type="ECO:0000313" key="8">
    <source>
        <dbReference type="Proteomes" id="UP000248856"/>
    </source>
</evidence>
<proteinExistence type="predicted"/>
<evidence type="ECO:0000256" key="2">
    <source>
        <dbReference type="ARBA" id="ARBA00022692"/>
    </source>
</evidence>
<evidence type="ECO:0000256" key="5">
    <source>
        <dbReference type="SAM" id="MobiDB-lite"/>
    </source>
</evidence>
<dbReference type="GO" id="GO:0016020">
    <property type="term" value="C:membrane"/>
    <property type="evidence" value="ECO:0007669"/>
    <property type="project" value="UniProtKB-SubCell"/>
</dbReference>
<dbReference type="EMBL" id="QLTA01000003">
    <property type="protein sequence ID" value="RAR85870.1"/>
    <property type="molecule type" value="Genomic_DNA"/>
</dbReference>
<dbReference type="OrthoDB" id="9803361at2"/>
<sequence>MTRPALLRRFSTLQIALAISVAVHAALLSVRFIDPEGFNRVFQDTPLEVILVNAKSNERPDKAQAIAQSSLAGGGDAEKGRATSPLPYSAITHVGEDFEEAQRKLDAMQEQQNQLLAQLRKQLATMPVPDPRDPSQNADQEQQEEKRRQLLKLLAEIEKRINEENSRPKKRYISPATREEVYAVYYDALRRRIEDKGTESFPEQAGKKLYGELTMIVTVNHDGRVLDTEVVQGSGNRLLDQRAQAIARAAGPFGSFDPAMRAKADQIAVVSRFKFTREQTLETSVR</sequence>
<accession>A0A328ZHX1</accession>
<dbReference type="PROSITE" id="PS52015">
    <property type="entry name" value="TONB_CTD"/>
    <property type="match status" value="1"/>
</dbReference>
<organism evidence="7 8">
    <name type="scientific">Paracidovorax anthurii</name>
    <dbReference type="NCBI Taxonomy" id="78229"/>
    <lineage>
        <taxon>Bacteria</taxon>
        <taxon>Pseudomonadati</taxon>
        <taxon>Pseudomonadota</taxon>
        <taxon>Betaproteobacteria</taxon>
        <taxon>Burkholderiales</taxon>
        <taxon>Comamonadaceae</taxon>
        <taxon>Paracidovorax</taxon>
    </lineage>
</organism>
<feature type="region of interest" description="Disordered" evidence="5">
    <location>
        <begin position="126"/>
        <end position="146"/>
    </location>
</feature>
<reference evidence="7 8" key="1">
    <citation type="submission" date="2018-06" db="EMBL/GenBank/DDBJ databases">
        <title>Genomic Encyclopedia of Archaeal and Bacterial Type Strains, Phase II (KMG-II): from individual species to whole genera.</title>
        <authorList>
            <person name="Goeker M."/>
        </authorList>
    </citation>
    <scope>NUCLEOTIDE SEQUENCE [LARGE SCALE GENOMIC DNA]</scope>
    <source>
        <strain evidence="7 8">CFPB 3232</strain>
    </source>
</reference>
<keyword evidence="4" id="KW-0472">Membrane</keyword>
<dbReference type="InterPro" id="IPR037682">
    <property type="entry name" value="TonB_C"/>
</dbReference>
<dbReference type="InterPro" id="IPR006260">
    <property type="entry name" value="TonB/TolA_C"/>
</dbReference>
<feature type="domain" description="TonB C-terminal" evidence="6">
    <location>
        <begin position="185"/>
        <end position="282"/>
    </location>
</feature>